<keyword evidence="3" id="KW-1185">Reference proteome</keyword>
<evidence type="ECO:0000313" key="3">
    <source>
        <dbReference type="Proteomes" id="UP001472677"/>
    </source>
</evidence>
<evidence type="ECO:0000313" key="2">
    <source>
        <dbReference type="EMBL" id="KAK8522973.1"/>
    </source>
</evidence>
<sequence length="279" mass="30629">MPESNMCDDNDTSSLARPSGSVRAAPTAPLVFREKQRVKGKSTVTSKVSSGTHIRKPLTLSDFPVLSRSSHKGGSSKSVPTQVVSLDASKHSVVVIGENSYSNIQQPMQQFFDPPPLQQHLLGDPHDCSPGVGEIPDSTAVRTNPLDVYVAADDHSHERGGDHAGDRNTRYFHRRAVNRKQRNKITTLKLPDGTWCDDVSTLQDEATRYFASLFSKDIAPQDPFPSEYSFPMIHDSHLCHLDDLSSNDEIHAALSEMAPLKSSGWDGYTPSSFKVNGML</sequence>
<dbReference type="Proteomes" id="UP001472677">
    <property type="component" value="Unassembled WGS sequence"/>
</dbReference>
<protein>
    <submittedName>
        <fullName evidence="2">Uncharacterized protein</fullName>
    </submittedName>
</protein>
<accession>A0ABR2CTM8</accession>
<comment type="caution">
    <text evidence="2">The sequence shown here is derived from an EMBL/GenBank/DDBJ whole genome shotgun (WGS) entry which is preliminary data.</text>
</comment>
<proteinExistence type="predicted"/>
<evidence type="ECO:0000256" key="1">
    <source>
        <dbReference type="SAM" id="MobiDB-lite"/>
    </source>
</evidence>
<name>A0ABR2CTM8_9ROSI</name>
<organism evidence="2 3">
    <name type="scientific">Hibiscus sabdariffa</name>
    <name type="common">roselle</name>
    <dbReference type="NCBI Taxonomy" id="183260"/>
    <lineage>
        <taxon>Eukaryota</taxon>
        <taxon>Viridiplantae</taxon>
        <taxon>Streptophyta</taxon>
        <taxon>Embryophyta</taxon>
        <taxon>Tracheophyta</taxon>
        <taxon>Spermatophyta</taxon>
        <taxon>Magnoliopsida</taxon>
        <taxon>eudicotyledons</taxon>
        <taxon>Gunneridae</taxon>
        <taxon>Pentapetalae</taxon>
        <taxon>rosids</taxon>
        <taxon>malvids</taxon>
        <taxon>Malvales</taxon>
        <taxon>Malvaceae</taxon>
        <taxon>Malvoideae</taxon>
        <taxon>Hibiscus</taxon>
    </lineage>
</organism>
<reference evidence="2 3" key="1">
    <citation type="journal article" date="2024" name="G3 (Bethesda)">
        <title>Genome assembly of Hibiscus sabdariffa L. provides insights into metabolisms of medicinal natural products.</title>
        <authorList>
            <person name="Kim T."/>
        </authorList>
    </citation>
    <scope>NUCLEOTIDE SEQUENCE [LARGE SCALE GENOMIC DNA]</scope>
    <source>
        <strain evidence="2">TK-2024</strain>
        <tissue evidence="2">Old leaves</tissue>
    </source>
</reference>
<feature type="compositionally biased region" description="Acidic residues" evidence="1">
    <location>
        <begin position="1"/>
        <end position="11"/>
    </location>
</feature>
<feature type="region of interest" description="Disordered" evidence="1">
    <location>
        <begin position="1"/>
        <end position="52"/>
    </location>
</feature>
<feature type="compositionally biased region" description="Low complexity" evidence="1">
    <location>
        <begin position="41"/>
        <end position="52"/>
    </location>
</feature>
<dbReference type="EMBL" id="JBBPBM010000044">
    <property type="protein sequence ID" value="KAK8522973.1"/>
    <property type="molecule type" value="Genomic_DNA"/>
</dbReference>
<gene>
    <name evidence="2" type="ORF">V6N12_073685</name>
</gene>